<dbReference type="OrthoDB" id="4153178at2759"/>
<sequence length="327" mass="35010">MRSTGSSTTSSPGRRALHERTSSQTNEVSPPQSLRAVSDKHNDQEDECDVYTATPYPTKPEHILLPRPGKGQEFIPDSRFHIEEMPNESSATLSTEISHILDSSLIEQSTGDPWDLSSTFDAANTPPQVWEDDPASSKSSLPEHGPAEHREVDFKSDDVSYSDEEPNTLPRAAPTIKTVISDTSSQPPHPANAASSNSSPNVIPIGPSSSPNFVALDSSSLNFVPIGASSNPDSGSRSNSLSSMNSLGTVISQAHALTPFVQIRPIKDHQRAQIPPAHVNGVTLAIVDSGVFLQYPTIHAPSSESSRVDVSHSGDSLDHTQHETTAD</sequence>
<dbReference type="EMBL" id="JNOM01000547">
    <property type="protein sequence ID" value="KNG80746.1"/>
    <property type="molecule type" value="Genomic_DNA"/>
</dbReference>
<feature type="compositionally biased region" description="Basic and acidic residues" evidence="1">
    <location>
        <begin position="306"/>
        <end position="327"/>
    </location>
</feature>
<dbReference type="GeneID" id="26812603"/>
<gene>
    <name evidence="2" type="ORF">ANOM_010799</name>
</gene>
<accession>A0A0L1IMA4</accession>
<organism evidence="2 3">
    <name type="scientific">Aspergillus nomiae NRRL (strain ATCC 15546 / NRRL 13137 / CBS 260.88 / M93)</name>
    <dbReference type="NCBI Taxonomy" id="1509407"/>
    <lineage>
        <taxon>Eukaryota</taxon>
        <taxon>Fungi</taxon>
        <taxon>Dikarya</taxon>
        <taxon>Ascomycota</taxon>
        <taxon>Pezizomycotina</taxon>
        <taxon>Eurotiomycetes</taxon>
        <taxon>Eurotiomycetidae</taxon>
        <taxon>Eurotiales</taxon>
        <taxon>Aspergillaceae</taxon>
        <taxon>Aspergillus</taxon>
        <taxon>Aspergillus subgen. Circumdati</taxon>
    </lineage>
</organism>
<feature type="region of interest" description="Disordered" evidence="1">
    <location>
        <begin position="104"/>
        <end position="204"/>
    </location>
</feature>
<reference evidence="2 3" key="1">
    <citation type="submission" date="2014-06" db="EMBL/GenBank/DDBJ databases">
        <title>The Genome of the Aflatoxigenic Filamentous Fungus Aspergillus nomius.</title>
        <authorList>
            <person name="Moore M.G."/>
            <person name="Shannon B.M."/>
            <person name="Brian M.M."/>
        </authorList>
    </citation>
    <scope>NUCLEOTIDE SEQUENCE [LARGE SCALE GENOMIC DNA]</scope>
    <source>
        <strain evidence="2 3">NRRL 13137</strain>
    </source>
</reference>
<feature type="non-terminal residue" evidence="2">
    <location>
        <position position="327"/>
    </location>
</feature>
<feature type="region of interest" description="Disordered" evidence="1">
    <location>
        <begin position="1"/>
        <end position="76"/>
    </location>
</feature>
<feature type="compositionally biased region" description="Low complexity" evidence="1">
    <location>
        <begin position="1"/>
        <end position="14"/>
    </location>
</feature>
<feature type="compositionally biased region" description="Low complexity" evidence="1">
    <location>
        <begin position="191"/>
        <end position="204"/>
    </location>
</feature>
<evidence type="ECO:0000256" key="1">
    <source>
        <dbReference type="SAM" id="MobiDB-lite"/>
    </source>
</evidence>
<comment type="caution">
    <text evidence="2">The sequence shown here is derived from an EMBL/GenBank/DDBJ whole genome shotgun (WGS) entry which is preliminary data.</text>
</comment>
<dbReference type="RefSeq" id="XP_015401669.1">
    <property type="nucleotide sequence ID" value="XM_015556055.1"/>
</dbReference>
<dbReference type="AlphaFoldDB" id="A0A0L1IMA4"/>
<feature type="compositionally biased region" description="Polar residues" evidence="1">
    <location>
        <begin position="22"/>
        <end position="32"/>
    </location>
</feature>
<name>A0A0L1IMA4_ASPN3</name>
<keyword evidence="3" id="KW-1185">Reference proteome</keyword>
<evidence type="ECO:0000313" key="3">
    <source>
        <dbReference type="Proteomes" id="UP000037505"/>
    </source>
</evidence>
<evidence type="ECO:0000313" key="2">
    <source>
        <dbReference type="EMBL" id="KNG80746.1"/>
    </source>
</evidence>
<dbReference type="Proteomes" id="UP000037505">
    <property type="component" value="Unassembled WGS sequence"/>
</dbReference>
<proteinExistence type="predicted"/>
<protein>
    <submittedName>
        <fullName evidence="2">Serine-rich protein</fullName>
    </submittedName>
</protein>
<feature type="region of interest" description="Disordered" evidence="1">
    <location>
        <begin position="301"/>
        <end position="327"/>
    </location>
</feature>
<feature type="compositionally biased region" description="Polar residues" evidence="1">
    <location>
        <begin position="105"/>
        <end position="127"/>
    </location>
</feature>
<feature type="compositionally biased region" description="Basic and acidic residues" evidence="1">
    <location>
        <begin position="145"/>
        <end position="158"/>
    </location>
</feature>